<dbReference type="GO" id="GO:0000049">
    <property type="term" value="F:tRNA binding"/>
    <property type="evidence" value="ECO:0007669"/>
    <property type="project" value="InterPro"/>
</dbReference>
<organism evidence="18 19">
    <name type="scientific">Geranomyces variabilis</name>
    <dbReference type="NCBI Taxonomy" id="109894"/>
    <lineage>
        <taxon>Eukaryota</taxon>
        <taxon>Fungi</taxon>
        <taxon>Fungi incertae sedis</taxon>
        <taxon>Chytridiomycota</taxon>
        <taxon>Chytridiomycota incertae sedis</taxon>
        <taxon>Chytridiomycetes</taxon>
        <taxon>Spizellomycetales</taxon>
        <taxon>Powellomycetaceae</taxon>
        <taxon>Geranomyces</taxon>
    </lineage>
</organism>
<accession>A0AAD5TGH5</accession>
<dbReference type="EMBL" id="JADGJQ010000051">
    <property type="protein sequence ID" value="KAJ3175477.1"/>
    <property type="molecule type" value="Genomic_DNA"/>
</dbReference>
<dbReference type="Gene3D" id="3.30.70.380">
    <property type="entry name" value="Ferrodoxin-fold anticodon-binding domain"/>
    <property type="match status" value="1"/>
</dbReference>
<keyword evidence="15" id="KW-1133">Transmembrane helix</keyword>
<comment type="subcellular location">
    <subcellularLocation>
        <location evidence="1">Mitochondrion matrix</location>
    </subcellularLocation>
</comment>
<feature type="transmembrane region" description="Helical" evidence="15">
    <location>
        <begin position="47"/>
        <end position="72"/>
    </location>
</feature>
<evidence type="ECO:0000256" key="15">
    <source>
        <dbReference type="SAM" id="Phobius"/>
    </source>
</evidence>
<reference evidence="18" key="1">
    <citation type="submission" date="2020-05" db="EMBL/GenBank/DDBJ databases">
        <title>Phylogenomic resolution of chytrid fungi.</title>
        <authorList>
            <person name="Stajich J.E."/>
            <person name="Amses K."/>
            <person name="Simmons R."/>
            <person name="Seto K."/>
            <person name="Myers J."/>
            <person name="Bonds A."/>
            <person name="Quandt C.A."/>
            <person name="Barry K."/>
            <person name="Liu P."/>
            <person name="Grigoriev I."/>
            <person name="Longcore J.E."/>
            <person name="James T.Y."/>
        </authorList>
    </citation>
    <scope>NUCLEOTIDE SEQUENCE</scope>
    <source>
        <strain evidence="18">JEL0379</strain>
    </source>
</reference>
<dbReference type="GO" id="GO:0005524">
    <property type="term" value="F:ATP binding"/>
    <property type="evidence" value="ECO:0007669"/>
    <property type="project" value="UniProtKB-KW"/>
</dbReference>
<dbReference type="PANTHER" id="PTHR11538">
    <property type="entry name" value="PHENYLALANYL-TRNA SYNTHETASE"/>
    <property type="match status" value="1"/>
</dbReference>
<feature type="domain" description="Aminoacyl-transfer RNA synthetases class-II family profile" evidence="16">
    <location>
        <begin position="211"/>
        <end position="470"/>
    </location>
</feature>
<protein>
    <recommendedName>
        <fullName evidence="14">Phenylalanine--tRNA ligase, mitochondrial</fullName>
        <ecNumber evidence="3">6.1.1.20</ecNumber>
    </recommendedName>
    <alternativeName>
        <fullName evidence="11">Phenylalanyl-tRNA synthetase</fullName>
    </alternativeName>
</protein>
<dbReference type="Pfam" id="PF03147">
    <property type="entry name" value="FDX-ACB"/>
    <property type="match status" value="1"/>
</dbReference>
<dbReference type="Pfam" id="PF01409">
    <property type="entry name" value="tRNA-synt_2d"/>
    <property type="match status" value="2"/>
</dbReference>
<evidence type="ECO:0000256" key="3">
    <source>
        <dbReference type="ARBA" id="ARBA00012814"/>
    </source>
</evidence>
<evidence type="ECO:0000259" key="17">
    <source>
        <dbReference type="PROSITE" id="PS51447"/>
    </source>
</evidence>
<dbReference type="SUPFAM" id="SSF54991">
    <property type="entry name" value="Anticodon-binding domain of PheRS"/>
    <property type="match status" value="1"/>
</dbReference>
<evidence type="ECO:0000256" key="12">
    <source>
        <dbReference type="ARBA" id="ARBA00049255"/>
    </source>
</evidence>
<keyword evidence="15" id="KW-0472">Membrane</keyword>
<comment type="caution">
    <text evidence="18">The sequence shown here is derived from an EMBL/GenBank/DDBJ whole genome shotgun (WGS) entry which is preliminary data.</text>
</comment>
<keyword evidence="10" id="KW-0030">Aminoacyl-tRNA synthetase</keyword>
<dbReference type="Proteomes" id="UP001212152">
    <property type="component" value="Unassembled WGS sequence"/>
</dbReference>
<comment type="catalytic activity">
    <reaction evidence="12">
        <text>tRNA(Phe) + L-phenylalanine + ATP = L-phenylalanyl-tRNA(Phe) + AMP + diphosphate + H(+)</text>
        <dbReference type="Rhea" id="RHEA:19413"/>
        <dbReference type="Rhea" id="RHEA-COMP:9668"/>
        <dbReference type="Rhea" id="RHEA-COMP:9699"/>
        <dbReference type="ChEBI" id="CHEBI:15378"/>
        <dbReference type="ChEBI" id="CHEBI:30616"/>
        <dbReference type="ChEBI" id="CHEBI:33019"/>
        <dbReference type="ChEBI" id="CHEBI:58095"/>
        <dbReference type="ChEBI" id="CHEBI:78442"/>
        <dbReference type="ChEBI" id="CHEBI:78531"/>
        <dbReference type="ChEBI" id="CHEBI:456215"/>
        <dbReference type="EC" id="6.1.1.20"/>
    </reaction>
</comment>
<dbReference type="EC" id="6.1.1.20" evidence="3"/>
<dbReference type="Gene3D" id="3.30.930.10">
    <property type="entry name" value="Bira Bifunctional Protein, Domain 2"/>
    <property type="match status" value="1"/>
</dbReference>
<dbReference type="FunFam" id="3.30.70.380:FF:000002">
    <property type="entry name" value="phenylalanine--tRNA ligase, mitochondrial"/>
    <property type="match status" value="1"/>
</dbReference>
<evidence type="ECO:0000256" key="11">
    <source>
        <dbReference type="ARBA" id="ARBA00031194"/>
    </source>
</evidence>
<dbReference type="GO" id="GO:0004826">
    <property type="term" value="F:phenylalanine-tRNA ligase activity"/>
    <property type="evidence" value="ECO:0007669"/>
    <property type="project" value="UniProtKB-EC"/>
</dbReference>
<evidence type="ECO:0000256" key="13">
    <source>
        <dbReference type="ARBA" id="ARBA00057761"/>
    </source>
</evidence>
<evidence type="ECO:0000313" key="18">
    <source>
        <dbReference type="EMBL" id="KAJ3175477.1"/>
    </source>
</evidence>
<dbReference type="SMART" id="SM00896">
    <property type="entry name" value="FDX-ACB"/>
    <property type="match status" value="1"/>
</dbReference>
<dbReference type="AlphaFoldDB" id="A0AAD5TGH5"/>
<keyword evidence="7" id="KW-0648">Protein biosynthesis</keyword>
<dbReference type="GO" id="GO:0005759">
    <property type="term" value="C:mitochondrial matrix"/>
    <property type="evidence" value="ECO:0007669"/>
    <property type="project" value="UniProtKB-SubCell"/>
</dbReference>
<dbReference type="InterPro" id="IPR036690">
    <property type="entry name" value="Fdx_antiC-bd_sf"/>
</dbReference>
<dbReference type="FunFam" id="3.30.930.10:FF:000053">
    <property type="entry name" value="Phenylalanyl-tRNA synthetase mitochondrial"/>
    <property type="match status" value="1"/>
</dbReference>
<comment type="similarity">
    <text evidence="2">Belongs to the class-II aminoacyl-tRNA synthetase family.</text>
</comment>
<dbReference type="GO" id="GO:0006432">
    <property type="term" value="P:phenylalanyl-tRNA aminoacylation"/>
    <property type="evidence" value="ECO:0007669"/>
    <property type="project" value="InterPro"/>
</dbReference>
<keyword evidence="5" id="KW-0547">Nucleotide-binding</keyword>
<keyword evidence="19" id="KW-1185">Reference proteome</keyword>
<dbReference type="PANTHER" id="PTHR11538:SF41">
    <property type="entry name" value="PHENYLALANINE--TRNA LIGASE, MITOCHONDRIAL"/>
    <property type="match status" value="1"/>
</dbReference>
<keyword evidence="4" id="KW-0436">Ligase</keyword>
<sequence>MTTASLTDIMILFTFLIPIVRHFQTTANSGVSNDKIRLVALSMGGKIAFVICAFAITISLSLTGIFGSYFYIEFLIEDFCCLTASTWCTADSQPSSATTSQTGSLKRPALNQPARPQLAAVRRMSVQVSHGGQQSHHSEETEDGLVPACVTPRLSCKIATAIASSNPLANSDSEILGKRYPRDSKTNVTENITSKTSRRLHLQLNHPINILKRRIEAHFSNYKVVDSLNPVVSTQQNFDSLLFTDDHPGRAVTDTYYVDSNTVLRTHTSAHQSEVLKTRAADAYLLTADVYRRDEIDVSHYPVFHQMEGLRTFDRKNLEAEAAVHVTGTSIEGAVLSATNPVQSAHTPREAELVDLHLRHSLEGMVRDLFREEKELQIRWIEAYFPFTSPSWEMEVLYRGSWLELLGCGVIQQKIMDEANNADRVGWAFGLGLERIAMVMFDIPDIRLFWSTDKRFISQFASGEIVKFQPFSKYPACYKDISFWCGEGFHDNDFAEIVRDVAGDMAEDVKLIDKFVHPKTKRVSRCFRINYRSMERTCTNEEIDKIQDELRSVTESRLGVELR</sequence>
<keyword evidence="6" id="KW-0067">ATP-binding</keyword>
<keyword evidence="15" id="KW-0812">Transmembrane</keyword>
<feature type="domain" description="FDX-ACB" evidence="17">
    <location>
        <begin position="472"/>
        <end position="563"/>
    </location>
</feature>
<evidence type="ECO:0000256" key="9">
    <source>
        <dbReference type="ARBA" id="ARBA00023128"/>
    </source>
</evidence>
<evidence type="ECO:0000256" key="14">
    <source>
        <dbReference type="ARBA" id="ARBA00073229"/>
    </source>
</evidence>
<evidence type="ECO:0000256" key="2">
    <source>
        <dbReference type="ARBA" id="ARBA00008226"/>
    </source>
</evidence>
<evidence type="ECO:0000256" key="10">
    <source>
        <dbReference type="ARBA" id="ARBA00023146"/>
    </source>
</evidence>
<comment type="function">
    <text evidence="13">Is responsible for the charging of tRNA(Phe) with phenylalanine in mitochondrial translation.</text>
</comment>
<dbReference type="SUPFAM" id="SSF55681">
    <property type="entry name" value="Class II aaRS and biotin synthetases"/>
    <property type="match status" value="1"/>
</dbReference>
<dbReference type="PROSITE" id="PS51447">
    <property type="entry name" value="FDX_ACB"/>
    <property type="match status" value="1"/>
</dbReference>
<keyword evidence="8" id="KW-0809">Transit peptide</keyword>
<dbReference type="CDD" id="cd00496">
    <property type="entry name" value="PheRS_alpha_core"/>
    <property type="match status" value="1"/>
</dbReference>
<evidence type="ECO:0000259" key="16">
    <source>
        <dbReference type="PROSITE" id="PS50862"/>
    </source>
</evidence>
<evidence type="ECO:0000256" key="4">
    <source>
        <dbReference type="ARBA" id="ARBA00022598"/>
    </source>
</evidence>
<proteinExistence type="inferred from homology"/>
<evidence type="ECO:0000256" key="1">
    <source>
        <dbReference type="ARBA" id="ARBA00004305"/>
    </source>
</evidence>
<evidence type="ECO:0000313" key="19">
    <source>
        <dbReference type="Proteomes" id="UP001212152"/>
    </source>
</evidence>
<dbReference type="InterPro" id="IPR006195">
    <property type="entry name" value="aa-tRNA-synth_II"/>
</dbReference>
<evidence type="ECO:0000256" key="7">
    <source>
        <dbReference type="ARBA" id="ARBA00022917"/>
    </source>
</evidence>
<name>A0AAD5TGH5_9FUNG</name>
<dbReference type="NCBIfam" id="TIGR00469">
    <property type="entry name" value="pheS_mito"/>
    <property type="match status" value="1"/>
</dbReference>
<keyword evidence="9" id="KW-0496">Mitochondrion</keyword>
<dbReference type="InterPro" id="IPR045864">
    <property type="entry name" value="aa-tRNA-synth_II/BPL/LPL"/>
</dbReference>
<evidence type="ECO:0000256" key="8">
    <source>
        <dbReference type="ARBA" id="ARBA00022946"/>
    </source>
</evidence>
<evidence type="ECO:0000256" key="6">
    <source>
        <dbReference type="ARBA" id="ARBA00022840"/>
    </source>
</evidence>
<dbReference type="InterPro" id="IPR002319">
    <property type="entry name" value="Phenylalanyl-tRNA_Synthase"/>
</dbReference>
<evidence type="ECO:0000256" key="5">
    <source>
        <dbReference type="ARBA" id="ARBA00022741"/>
    </source>
</evidence>
<dbReference type="InterPro" id="IPR005121">
    <property type="entry name" value="Fdx_antiC-bd"/>
</dbReference>
<dbReference type="InterPro" id="IPR004530">
    <property type="entry name" value="Phe-tRNA-synth_IIc_mito"/>
</dbReference>
<gene>
    <name evidence="18" type="ORF">HDU87_006140</name>
</gene>
<dbReference type="PROSITE" id="PS50862">
    <property type="entry name" value="AA_TRNA_LIGASE_II"/>
    <property type="match status" value="1"/>
</dbReference>